<reference evidence="2 3" key="1">
    <citation type="journal article" date="2015" name="Int. J. Syst. Evol. Microbiol.">
        <title>Halomonas salicampi sp. nov., a halotolerant and alkalitolerant bacterium isolated from a saltern soil.</title>
        <authorList>
            <person name="Lee J.C."/>
            <person name="Kim Y.S."/>
            <person name="Yun B.S."/>
            <person name="Whang K.S."/>
        </authorList>
    </citation>
    <scope>NUCLEOTIDE SEQUENCE [LARGE SCALE GENOMIC DNA]</scope>
    <source>
        <strain evidence="2 3">BH103</strain>
    </source>
</reference>
<evidence type="ECO:0000313" key="3">
    <source>
        <dbReference type="Proteomes" id="UP000586119"/>
    </source>
</evidence>
<evidence type="ECO:0000313" key="2">
    <source>
        <dbReference type="EMBL" id="NYS61236.1"/>
    </source>
</evidence>
<keyword evidence="1" id="KW-1133">Transmembrane helix</keyword>
<feature type="transmembrane region" description="Helical" evidence="1">
    <location>
        <begin position="94"/>
        <end position="112"/>
    </location>
</feature>
<sequence>MKEVVVGMWILATGSYLWFMSKAEPQSLLADWFIFIFTLFSAAFAGDILIKLLKVRWYERQWSDLAGLGVLFFLGIAIILAGISLSAMEALGSAWPGFIVALLGIPYFYWVLHRIEQKFRQLSV</sequence>
<evidence type="ECO:0000256" key="1">
    <source>
        <dbReference type="SAM" id="Phobius"/>
    </source>
</evidence>
<comment type="caution">
    <text evidence="2">The sequence shown here is derived from an EMBL/GenBank/DDBJ whole genome shotgun (WGS) entry which is preliminary data.</text>
</comment>
<keyword evidence="3" id="KW-1185">Reference proteome</keyword>
<accession>A0A7Z0RV14</accession>
<dbReference type="EMBL" id="JACCDF010000009">
    <property type="protein sequence ID" value="NYS61236.1"/>
    <property type="molecule type" value="Genomic_DNA"/>
</dbReference>
<dbReference type="Proteomes" id="UP000586119">
    <property type="component" value="Unassembled WGS sequence"/>
</dbReference>
<protein>
    <submittedName>
        <fullName evidence="2">Uncharacterized protein</fullName>
    </submittedName>
</protein>
<organism evidence="2 3">
    <name type="scientific">Vreelandella salicampi</name>
    <dbReference type="NCBI Taxonomy" id="1449798"/>
    <lineage>
        <taxon>Bacteria</taxon>
        <taxon>Pseudomonadati</taxon>
        <taxon>Pseudomonadota</taxon>
        <taxon>Gammaproteobacteria</taxon>
        <taxon>Oceanospirillales</taxon>
        <taxon>Halomonadaceae</taxon>
        <taxon>Vreelandella</taxon>
    </lineage>
</organism>
<dbReference type="RefSeq" id="WP_179930570.1">
    <property type="nucleotide sequence ID" value="NZ_JACCDF010000009.1"/>
</dbReference>
<gene>
    <name evidence="2" type="ORF">HZS81_10765</name>
</gene>
<proteinExistence type="predicted"/>
<keyword evidence="1" id="KW-0812">Transmembrane</keyword>
<name>A0A7Z0RV14_9GAMM</name>
<keyword evidence="1" id="KW-0472">Membrane</keyword>
<dbReference type="AlphaFoldDB" id="A0A7Z0RV14"/>
<feature type="transmembrane region" description="Helical" evidence="1">
    <location>
        <begin position="65"/>
        <end position="88"/>
    </location>
</feature>
<feature type="transmembrane region" description="Helical" evidence="1">
    <location>
        <begin position="33"/>
        <end position="53"/>
    </location>
</feature>